<dbReference type="Proteomes" id="UP000245695">
    <property type="component" value="Chromosome 1"/>
</dbReference>
<reference evidence="1 2" key="1">
    <citation type="submission" date="2014-09" db="EMBL/GenBank/DDBJ databases">
        <authorList>
            <person name="Hornung B.V."/>
        </authorList>
    </citation>
    <scope>NUCLEOTIDE SEQUENCE [LARGE SCALE GENOMIC DNA]</scope>
    <source>
        <strain evidence="1 2">FRIFI</strain>
    </source>
</reference>
<dbReference type="GO" id="GO:0016787">
    <property type="term" value="F:hydrolase activity"/>
    <property type="evidence" value="ECO:0007669"/>
    <property type="project" value="UniProtKB-KW"/>
</dbReference>
<keyword evidence="1" id="KW-0378">Hydrolase</keyword>
<organism evidence="1 2">
    <name type="scientific">Romboutsia hominis</name>
    <dbReference type="NCBI Taxonomy" id="1507512"/>
    <lineage>
        <taxon>Bacteria</taxon>
        <taxon>Bacillati</taxon>
        <taxon>Bacillota</taxon>
        <taxon>Clostridia</taxon>
        <taxon>Peptostreptococcales</taxon>
        <taxon>Peptostreptococcaceae</taxon>
        <taxon>Romboutsia</taxon>
    </lineage>
</organism>
<evidence type="ECO:0000313" key="2">
    <source>
        <dbReference type="Proteomes" id="UP000245695"/>
    </source>
</evidence>
<keyword evidence="2" id="KW-1185">Reference proteome</keyword>
<accession>A0A2P2BQX9</accession>
<protein>
    <submittedName>
        <fullName evidence="1">Metal dependent hydrolase</fullName>
    </submittedName>
</protein>
<sequence>MKITYIHHSSFCVELEKNILLFDYFEGDLPKFDKNKKLYVFVSHNHSDHFSPVVFDLRANYKNIKYILSDDIKVKKEEDIYFVKENETVYLDEMKIETLKSTDLGVAFIITVEGKTIYHAGDLNWWHWEGEIDSENKKMEKMYKHEIEKIKDRYFDIAFVPLDSRQGKYFYLGFDEFMRNTNTKLAFPMHCCGDYSLVDKLSKMEESKDYKDRIIHVNEINREFDIK</sequence>
<dbReference type="InterPro" id="IPR036866">
    <property type="entry name" value="RibonucZ/Hydroxyglut_hydro"/>
</dbReference>
<name>A0A2P2BQX9_9FIRM</name>
<evidence type="ECO:0000313" key="1">
    <source>
        <dbReference type="EMBL" id="CEI72763.1"/>
    </source>
</evidence>
<dbReference type="KEGG" id="rhom:FRIFI_1227"/>
<dbReference type="RefSeq" id="WP_166505341.1">
    <property type="nucleotide sequence ID" value="NZ_JAKNTL010000007.1"/>
</dbReference>
<dbReference type="SUPFAM" id="SSF56281">
    <property type="entry name" value="Metallo-hydrolase/oxidoreductase"/>
    <property type="match status" value="1"/>
</dbReference>
<gene>
    <name evidence="1" type="ORF">FRIFI_1227</name>
</gene>
<dbReference type="Gene3D" id="3.60.15.10">
    <property type="entry name" value="Ribonuclease Z/Hydroxyacylglutathione hydrolase-like"/>
    <property type="match status" value="1"/>
</dbReference>
<dbReference type="Pfam" id="PF13483">
    <property type="entry name" value="Lactamase_B_3"/>
    <property type="match status" value="1"/>
</dbReference>
<dbReference type="PANTHER" id="PTHR42967:SF1">
    <property type="entry name" value="MBL FOLD METALLO-HYDROLASE"/>
    <property type="match status" value="1"/>
</dbReference>
<dbReference type="EMBL" id="LN650648">
    <property type="protein sequence ID" value="CEI72763.1"/>
    <property type="molecule type" value="Genomic_DNA"/>
</dbReference>
<dbReference type="AlphaFoldDB" id="A0A2P2BQX9"/>
<proteinExistence type="predicted"/>
<dbReference type="PANTHER" id="PTHR42967">
    <property type="entry name" value="METAL DEPENDENT HYDROLASE"/>
    <property type="match status" value="1"/>
</dbReference>